<evidence type="ECO:0000256" key="2">
    <source>
        <dbReference type="ARBA" id="ARBA00022840"/>
    </source>
</evidence>
<sequence>MNNDNVHLLLKIAVDLANSLNNEDRFGRLLTTVRKVIACDAVALMRKQDGLLIPLAVQGLAPGTMGRRFDIDAHPRLEQICADTLPTRFPSDSNLPDPFDGLLSSPEDDLAVHSCLGLPLHSDGELIGVLSMDSLAPQAFDKISDDTLEILAALSSATLKSALLLATLQESASHASQLVSELTQDVFAKDGGEMIGTSTAMQKLKADISLVSPSDFTVLITGETGVGKELVARNVHYHSLRKHQPLVYLNCAALTETLAESELFGHVKGAFTGADRDRVGKFQLANGGTLFLDEVGELSLNIQSKLLRALQGGEIQPVGRDEIQLVNVRVIAATNRNLLAEADKGNFRLDLYHRLAIYPISVPPLKERKSDILLLANYFLERLARKLGFRQLSLTSSAELALQQYSWPGNVRELEHSLSRAAINVQRKKSSEAIVPIDADSLSLPFEQTEVPARIEPRAADLQTQSISLRDETEAFQRAIIRDALQSNGFNWTAAAEAVSMDRANLARLAKRLGITVEKALR</sequence>
<dbReference type="OrthoDB" id="9804019at2"/>
<dbReference type="SUPFAM" id="SSF46689">
    <property type="entry name" value="Homeodomain-like"/>
    <property type="match status" value="1"/>
</dbReference>
<dbReference type="Gene3D" id="3.40.50.300">
    <property type="entry name" value="P-loop containing nucleotide triphosphate hydrolases"/>
    <property type="match status" value="1"/>
</dbReference>
<dbReference type="InterPro" id="IPR009057">
    <property type="entry name" value="Homeodomain-like_sf"/>
</dbReference>
<dbReference type="SUPFAM" id="SSF52540">
    <property type="entry name" value="P-loop containing nucleoside triphosphate hydrolases"/>
    <property type="match status" value="1"/>
</dbReference>
<keyword evidence="8" id="KW-1185">Reference proteome</keyword>
<dbReference type="InterPro" id="IPR058031">
    <property type="entry name" value="AAA_lid_NorR"/>
</dbReference>
<dbReference type="InterPro" id="IPR002078">
    <property type="entry name" value="Sigma_54_int"/>
</dbReference>
<dbReference type="Gene3D" id="1.10.10.60">
    <property type="entry name" value="Homeodomain-like"/>
    <property type="match status" value="1"/>
</dbReference>
<dbReference type="AlphaFoldDB" id="A0A6M4MGZ5"/>
<dbReference type="Gene3D" id="1.10.8.60">
    <property type="match status" value="1"/>
</dbReference>
<dbReference type="KEGG" id="apel:CA267_017340"/>
<dbReference type="SMART" id="SM00382">
    <property type="entry name" value="AAA"/>
    <property type="match status" value="1"/>
</dbReference>
<dbReference type="FunFam" id="3.40.50.300:FF:000006">
    <property type="entry name" value="DNA-binding transcriptional regulator NtrC"/>
    <property type="match status" value="1"/>
</dbReference>
<dbReference type="RefSeq" id="WP_075609622.1">
    <property type="nucleotide sequence ID" value="NZ_CP052766.1"/>
</dbReference>
<dbReference type="GO" id="GO:0006355">
    <property type="term" value="P:regulation of DNA-templated transcription"/>
    <property type="evidence" value="ECO:0007669"/>
    <property type="project" value="InterPro"/>
</dbReference>
<evidence type="ECO:0000256" key="3">
    <source>
        <dbReference type="ARBA" id="ARBA00023015"/>
    </source>
</evidence>
<name>A0A6M4MGZ5_9ALTE</name>
<dbReference type="Pfam" id="PF25601">
    <property type="entry name" value="AAA_lid_14"/>
    <property type="match status" value="1"/>
</dbReference>
<dbReference type="GO" id="GO:0005524">
    <property type="term" value="F:ATP binding"/>
    <property type="evidence" value="ECO:0007669"/>
    <property type="project" value="UniProtKB-KW"/>
</dbReference>
<keyword evidence="2" id="KW-0067">ATP-binding</keyword>
<dbReference type="PANTHER" id="PTHR32071:SF35">
    <property type="entry name" value="ANAEROBIC NITRIC OXIDE REDUCTASE TRANSCRIPTION REGULATOR NORR"/>
    <property type="match status" value="1"/>
</dbReference>
<evidence type="ECO:0000313" key="7">
    <source>
        <dbReference type="EMBL" id="QJR82389.1"/>
    </source>
</evidence>
<dbReference type="PROSITE" id="PS00688">
    <property type="entry name" value="SIGMA54_INTERACT_3"/>
    <property type="match status" value="1"/>
</dbReference>
<dbReference type="PROSITE" id="PS00675">
    <property type="entry name" value="SIGMA54_INTERACT_1"/>
    <property type="match status" value="1"/>
</dbReference>
<keyword evidence="4" id="KW-0238">DNA-binding</keyword>
<dbReference type="CDD" id="cd00009">
    <property type="entry name" value="AAA"/>
    <property type="match status" value="1"/>
</dbReference>
<dbReference type="SUPFAM" id="SSF55781">
    <property type="entry name" value="GAF domain-like"/>
    <property type="match status" value="1"/>
</dbReference>
<proteinExistence type="predicted"/>
<accession>A0A6M4MGZ5</accession>
<dbReference type="InterPro" id="IPR003593">
    <property type="entry name" value="AAA+_ATPase"/>
</dbReference>
<dbReference type="GO" id="GO:0003677">
    <property type="term" value="F:DNA binding"/>
    <property type="evidence" value="ECO:0007669"/>
    <property type="project" value="UniProtKB-KW"/>
</dbReference>
<dbReference type="NCBIfam" id="NF003451">
    <property type="entry name" value="PRK05022.1"/>
    <property type="match status" value="1"/>
</dbReference>
<dbReference type="InterPro" id="IPR025944">
    <property type="entry name" value="Sigma_54_int_dom_CS"/>
</dbReference>
<dbReference type="EMBL" id="CP052766">
    <property type="protein sequence ID" value="QJR82389.1"/>
    <property type="molecule type" value="Genomic_DNA"/>
</dbReference>
<dbReference type="InterPro" id="IPR003018">
    <property type="entry name" value="GAF"/>
</dbReference>
<dbReference type="SMART" id="SM00065">
    <property type="entry name" value="GAF"/>
    <property type="match status" value="1"/>
</dbReference>
<organism evidence="7 8">
    <name type="scientific">Alteromonas pelagimontana</name>
    <dbReference type="NCBI Taxonomy" id="1858656"/>
    <lineage>
        <taxon>Bacteria</taxon>
        <taxon>Pseudomonadati</taxon>
        <taxon>Pseudomonadota</taxon>
        <taxon>Gammaproteobacteria</taxon>
        <taxon>Alteromonadales</taxon>
        <taxon>Alteromonadaceae</taxon>
        <taxon>Alteromonas/Salinimonas group</taxon>
        <taxon>Alteromonas</taxon>
    </lineage>
</organism>
<dbReference type="Gene3D" id="3.30.450.40">
    <property type="match status" value="1"/>
</dbReference>
<evidence type="ECO:0000256" key="4">
    <source>
        <dbReference type="ARBA" id="ARBA00023125"/>
    </source>
</evidence>
<keyword evidence="3" id="KW-0805">Transcription regulation</keyword>
<dbReference type="InterPro" id="IPR027417">
    <property type="entry name" value="P-loop_NTPase"/>
</dbReference>
<dbReference type="Pfam" id="PF01590">
    <property type="entry name" value="GAF"/>
    <property type="match status" value="1"/>
</dbReference>
<dbReference type="InterPro" id="IPR029016">
    <property type="entry name" value="GAF-like_dom_sf"/>
</dbReference>
<dbReference type="PROSITE" id="PS50045">
    <property type="entry name" value="SIGMA54_INTERACT_4"/>
    <property type="match status" value="1"/>
</dbReference>
<evidence type="ECO:0000256" key="5">
    <source>
        <dbReference type="ARBA" id="ARBA00023163"/>
    </source>
</evidence>
<dbReference type="Pfam" id="PF00158">
    <property type="entry name" value="Sigma54_activat"/>
    <property type="match status" value="1"/>
</dbReference>
<gene>
    <name evidence="7" type="primary">norR</name>
    <name evidence="7" type="ORF">CA267_017340</name>
</gene>
<dbReference type="PROSITE" id="PS00676">
    <property type="entry name" value="SIGMA54_INTERACT_2"/>
    <property type="match status" value="1"/>
</dbReference>
<reference evidence="7 8" key="2">
    <citation type="submission" date="2020-04" db="EMBL/GenBank/DDBJ databases">
        <title>Complete genome sequence of Alteromonas pelagimontana 5.12T.</title>
        <authorList>
            <person name="Sinha R.K."/>
            <person name="Krishnan K.P."/>
            <person name="Kurian J.P."/>
        </authorList>
    </citation>
    <scope>NUCLEOTIDE SEQUENCE [LARGE SCALE GENOMIC DNA]</scope>
    <source>
        <strain evidence="7 8">5.12</strain>
    </source>
</reference>
<dbReference type="InterPro" id="IPR025662">
    <property type="entry name" value="Sigma_54_int_dom_ATP-bd_1"/>
</dbReference>
<keyword evidence="5" id="KW-0804">Transcription</keyword>
<evidence type="ECO:0000259" key="6">
    <source>
        <dbReference type="PROSITE" id="PS50045"/>
    </source>
</evidence>
<dbReference type="InterPro" id="IPR025943">
    <property type="entry name" value="Sigma_54_int_dom_ATP-bd_2"/>
</dbReference>
<protein>
    <submittedName>
        <fullName evidence="7">Nitric oxide reductase transcriptional regulator NorR</fullName>
    </submittedName>
</protein>
<reference evidence="8" key="1">
    <citation type="submission" date="2014-12" db="EMBL/GenBank/DDBJ databases">
        <title>Complete genome sequence of a multi-drug resistant Klebsiella pneumoniae.</title>
        <authorList>
            <person name="Hua X."/>
            <person name="Chen Q."/>
            <person name="Li X."/>
            <person name="Feng Y."/>
            <person name="Ruan Z."/>
            <person name="Yu Y."/>
        </authorList>
    </citation>
    <scope>NUCLEOTIDE SEQUENCE [LARGE SCALE GENOMIC DNA]</scope>
    <source>
        <strain evidence="8">5.12</strain>
    </source>
</reference>
<feature type="domain" description="Sigma-54 factor interaction" evidence="6">
    <location>
        <begin position="194"/>
        <end position="423"/>
    </location>
</feature>
<evidence type="ECO:0000256" key="1">
    <source>
        <dbReference type="ARBA" id="ARBA00022741"/>
    </source>
</evidence>
<keyword evidence="1" id="KW-0547">Nucleotide-binding</keyword>
<evidence type="ECO:0000313" key="8">
    <source>
        <dbReference type="Proteomes" id="UP000219285"/>
    </source>
</evidence>
<dbReference type="PANTHER" id="PTHR32071">
    <property type="entry name" value="TRANSCRIPTIONAL REGULATORY PROTEIN"/>
    <property type="match status" value="1"/>
</dbReference>
<dbReference type="Proteomes" id="UP000219285">
    <property type="component" value="Chromosome"/>
</dbReference>